<evidence type="ECO:0000256" key="2">
    <source>
        <dbReference type="ARBA" id="ARBA00001936"/>
    </source>
</evidence>
<dbReference type="InterPro" id="IPR038248">
    <property type="entry name" value="Dicer_dimer_sf"/>
</dbReference>
<dbReference type="PROSITE" id="PS51194">
    <property type="entry name" value="HELICASE_CTER"/>
    <property type="match status" value="1"/>
</dbReference>
<dbReference type="GO" id="GO:0004530">
    <property type="term" value="F:deoxyribonuclease I activity"/>
    <property type="evidence" value="ECO:0007669"/>
    <property type="project" value="TreeGrafter"/>
</dbReference>
<keyword evidence="11" id="KW-0347">Helicase</keyword>
<dbReference type="InterPro" id="IPR036389">
    <property type="entry name" value="RNase_III_sf"/>
</dbReference>
<comment type="catalytic activity">
    <reaction evidence="1">
        <text>Endonucleolytic cleavage to 5'-phosphomonoester.</text>
        <dbReference type="EC" id="3.1.26.3"/>
    </reaction>
</comment>
<dbReference type="InterPro" id="IPR014001">
    <property type="entry name" value="Helicase_ATP-bd"/>
</dbReference>
<dbReference type="SMART" id="SM00490">
    <property type="entry name" value="HELICc"/>
    <property type="match status" value="1"/>
</dbReference>
<evidence type="ECO:0000256" key="14">
    <source>
        <dbReference type="ARBA" id="ARBA00023158"/>
    </source>
</evidence>
<name>A0AAV8ZTK9_9CUCU</name>
<feature type="domain" description="RNase III" evidence="18">
    <location>
        <begin position="1298"/>
        <end position="1451"/>
    </location>
</feature>
<feature type="domain" description="PAZ" evidence="19">
    <location>
        <begin position="759"/>
        <end position="883"/>
    </location>
</feature>
<dbReference type="SUPFAM" id="SSF101690">
    <property type="entry name" value="PAZ domain"/>
    <property type="match status" value="1"/>
</dbReference>
<evidence type="ECO:0000259" key="20">
    <source>
        <dbReference type="PROSITE" id="PS51192"/>
    </source>
</evidence>
<evidence type="ECO:0000256" key="4">
    <source>
        <dbReference type="ARBA" id="ARBA00012177"/>
    </source>
</evidence>
<dbReference type="PROSITE" id="PS50821">
    <property type="entry name" value="PAZ"/>
    <property type="match status" value="1"/>
</dbReference>
<evidence type="ECO:0000259" key="18">
    <source>
        <dbReference type="PROSITE" id="PS50142"/>
    </source>
</evidence>
<dbReference type="InterPro" id="IPR048512">
    <property type="entry name" value="Dicer_platform"/>
</dbReference>
<dbReference type="CDD" id="cd15903">
    <property type="entry name" value="Dicer_PBD"/>
    <property type="match status" value="1"/>
</dbReference>
<evidence type="ECO:0000256" key="7">
    <source>
        <dbReference type="ARBA" id="ARBA00022737"/>
    </source>
</evidence>
<dbReference type="Pfam" id="PF20931">
    <property type="entry name" value="Dicer_platform"/>
    <property type="match status" value="1"/>
</dbReference>
<organism evidence="23 24">
    <name type="scientific">Rhamnusium bicolor</name>
    <dbReference type="NCBI Taxonomy" id="1586634"/>
    <lineage>
        <taxon>Eukaryota</taxon>
        <taxon>Metazoa</taxon>
        <taxon>Ecdysozoa</taxon>
        <taxon>Arthropoda</taxon>
        <taxon>Hexapoda</taxon>
        <taxon>Insecta</taxon>
        <taxon>Pterygota</taxon>
        <taxon>Neoptera</taxon>
        <taxon>Endopterygota</taxon>
        <taxon>Coleoptera</taxon>
        <taxon>Polyphaga</taxon>
        <taxon>Cucujiformia</taxon>
        <taxon>Chrysomeloidea</taxon>
        <taxon>Cerambycidae</taxon>
        <taxon>Lepturinae</taxon>
        <taxon>Rhagiini</taxon>
        <taxon>Rhamnusium</taxon>
    </lineage>
</organism>
<evidence type="ECO:0000313" key="24">
    <source>
        <dbReference type="Proteomes" id="UP001162156"/>
    </source>
</evidence>
<comment type="cofactor">
    <cofactor evidence="2">
        <name>Mn(2+)</name>
        <dbReference type="ChEBI" id="CHEBI:29035"/>
    </cofactor>
</comment>
<evidence type="ECO:0000256" key="1">
    <source>
        <dbReference type="ARBA" id="ARBA00000109"/>
    </source>
</evidence>
<dbReference type="PANTHER" id="PTHR14950">
    <property type="entry name" value="DICER-RELATED"/>
    <property type="match status" value="1"/>
</dbReference>
<keyword evidence="9" id="KW-0255">Endonuclease</keyword>
<dbReference type="SMART" id="SM00535">
    <property type="entry name" value="RIBOc"/>
    <property type="match status" value="2"/>
</dbReference>
<feature type="domain" description="Dicer dsRNA-binding fold" evidence="22">
    <location>
        <begin position="519"/>
        <end position="614"/>
    </location>
</feature>
<evidence type="ECO:0000256" key="9">
    <source>
        <dbReference type="ARBA" id="ARBA00022759"/>
    </source>
</evidence>
<keyword evidence="13" id="KW-0460">Magnesium</keyword>
<keyword evidence="6" id="KW-0479">Metal-binding</keyword>
<dbReference type="Gene3D" id="2.170.260.10">
    <property type="entry name" value="paz domain"/>
    <property type="match status" value="1"/>
</dbReference>
<dbReference type="InterPro" id="IPR011545">
    <property type="entry name" value="DEAD/DEAH_box_helicase_dom"/>
</dbReference>
<dbReference type="GO" id="GO:0046872">
    <property type="term" value="F:metal ion binding"/>
    <property type="evidence" value="ECO:0007669"/>
    <property type="project" value="UniProtKB-KW"/>
</dbReference>
<dbReference type="GO" id="GO:0003723">
    <property type="term" value="F:RNA binding"/>
    <property type="evidence" value="ECO:0007669"/>
    <property type="project" value="UniProtKB-UniRule"/>
</dbReference>
<keyword evidence="5" id="KW-0540">Nuclease</keyword>
<gene>
    <name evidence="23" type="ORF">NQ314_001650</name>
</gene>
<dbReference type="PROSITE" id="PS50142">
    <property type="entry name" value="RNASE_3_2"/>
    <property type="match status" value="2"/>
</dbReference>
<dbReference type="InterPro" id="IPR000999">
    <property type="entry name" value="RNase_III_dom"/>
</dbReference>
<dbReference type="GO" id="GO:0031054">
    <property type="term" value="P:pre-miRNA processing"/>
    <property type="evidence" value="ECO:0007669"/>
    <property type="project" value="TreeGrafter"/>
</dbReference>
<dbReference type="InterPro" id="IPR006935">
    <property type="entry name" value="Helicase/UvrB_N"/>
</dbReference>
<dbReference type="InterPro" id="IPR027417">
    <property type="entry name" value="P-loop_NTPase"/>
</dbReference>
<dbReference type="GO" id="GO:0004386">
    <property type="term" value="F:helicase activity"/>
    <property type="evidence" value="ECO:0007669"/>
    <property type="project" value="UniProtKB-KW"/>
</dbReference>
<protein>
    <recommendedName>
        <fullName evidence="4">ribonuclease III</fullName>
        <ecNumber evidence="4">3.1.26.3</ecNumber>
    </recommendedName>
</protein>
<comment type="similarity">
    <text evidence="16 17">Belongs to the helicase family. Dicer subfamily.</text>
</comment>
<dbReference type="PROSITE" id="PS51327">
    <property type="entry name" value="DICER_DSRBF"/>
    <property type="match status" value="1"/>
</dbReference>
<dbReference type="GO" id="GO:0070578">
    <property type="term" value="C:RISC-loading complex"/>
    <property type="evidence" value="ECO:0007669"/>
    <property type="project" value="TreeGrafter"/>
</dbReference>
<feature type="domain" description="Helicase ATP-binding" evidence="20">
    <location>
        <begin position="14"/>
        <end position="151"/>
    </location>
</feature>
<dbReference type="InterPro" id="IPR036085">
    <property type="entry name" value="PAZ_dom_sf"/>
</dbReference>
<evidence type="ECO:0000256" key="5">
    <source>
        <dbReference type="ARBA" id="ARBA00022722"/>
    </source>
</evidence>
<dbReference type="PROSITE" id="PS00517">
    <property type="entry name" value="RNASE_3_1"/>
    <property type="match status" value="1"/>
</dbReference>
<dbReference type="Proteomes" id="UP001162156">
    <property type="component" value="Unassembled WGS sequence"/>
</dbReference>
<evidence type="ECO:0000256" key="8">
    <source>
        <dbReference type="ARBA" id="ARBA00022741"/>
    </source>
</evidence>
<dbReference type="Gene3D" id="3.40.50.300">
    <property type="entry name" value="P-loop containing nucleotide triphosphate hydrolases"/>
    <property type="match status" value="3"/>
</dbReference>
<dbReference type="GO" id="GO:0030422">
    <property type="term" value="P:siRNA processing"/>
    <property type="evidence" value="ECO:0007669"/>
    <property type="project" value="TreeGrafter"/>
</dbReference>
<proteinExistence type="inferred from homology"/>
<dbReference type="Pfam" id="PF04851">
    <property type="entry name" value="ResIII"/>
    <property type="match status" value="1"/>
</dbReference>
<comment type="caution">
    <text evidence="23">The sequence shown here is derived from an EMBL/GenBank/DDBJ whole genome shotgun (WGS) entry which is preliminary data.</text>
</comment>
<keyword evidence="8" id="KW-0547">Nucleotide-binding</keyword>
<keyword evidence="24" id="KW-1185">Reference proteome</keyword>
<evidence type="ECO:0000313" key="23">
    <source>
        <dbReference type="EMBL" id="KAJ8969648.1"/>
    </source>
</evidence>
<keyword evidence="15" id="KW-0464">Manganese</keyword>
<dbReference type="GO" id="GO:0006309">
    <property type="term" value="P:apoptotic DNA fragmentation"/>
    <property type="evidence" value="ECO:0007669"/>
    <property type="project" value="TreeGrafter"/>
</dbReference>
<dbReference type="PANTHER" id="PTHR14950:SF37">
    <property type="entry name" value="ENDORIBONUCLEASE DICER"/>
    <property type="match status" value="1"/>
</dbReference>
<evidence type="ECO:0000259" key="19">
    <source>
        <dbReference type="PROSITE" id="PS50821"/>
    </source>
</evidence>
<keyword evidence="12" id="KW-0067">ATP-binding</keyword>
<dbReference type="Pfam" id="PF00270">
    <property type="entry name" value="DEAD"/>
    <property type="match status" value="1"/>
</dbReference>
<keyword evidence="17" id="KW-0694">RNA-binding</keyword>
<dbReference type="SUPFAM" id="SSF69065">
    <property type="entry name" value="RNase III domain-like"/>
    <property type="match status" value="2"/>
</dbReference>
<dbReference type="GO" id="GO:0005524">
    <property type="term" value="F:ATP binding"/>
    <property type="evidence" value="ECO:0007669"/>
    <property type="project" value="UniProtKB-KW"/>
</dbReference>
<evidence type="ECO:0000256" key="3">
    <source>
        <dbReference type="ARBA" id="ARBA00001946"/>
    </source>
</evidence>
<evidence type="ECO:0000259" key="22">
    <source>
        <dbReference type="PROSITE" id="PS51327"/>
    </source>
</evidence>
<evidence type="ECO:0000256" key="16">
    <source>
        <dbReference type="ARBA" id="ARBA00035116"/>
    </source>
</evidence>
<keyword evidence="7" id="KW-0677">Repeat</keyword>
<dbReference type="GO" id="GO:0005737">
    <property type="term" value="C:cytoplasm"/>
    <property type="evidence" value="ECO:0007669"/>
    <property type="project" value="TreeGrafter"/>
</dbReference>
<comment type="cofactor">
    <cofactor evidence="3">
        <name>Mg(2+)</name>
        <dbReference type="ChEBI" id="CHEBI:18420"/>
    </cofactor>
</comment>
<dbReference type="InterPro" id="IPR005034">
    <property type="entry name" value="Dicer_dimerisation"/>
</dbReference>
<accession>A0AAV8ZTK9</accession>
<dbReference type="CDD" id="cd00593">
    <property type="entry name" value="RIBOc"/>
    <property type="match status" value="2"/>
</dbReference>
<dbReference type="GO" id="GO:0003677">
    <property type="term" value="F:DNA binding"/>
    <property type="evidence" value="ECO:0007669"/>
    <property type="project" value="InterPro"/>
</dbReference>
<dbReference type="InterPro" id="IPR001650">
    <property type="entry name" value="Helicase_C-like"/>
</dbReference>
<evidence type="ECO:0000256" key="6">
    <source>
        <dbReference type="ARBA" id="ARBA00022723"/>
    </source>
</evidence>
<dbReference type="SMART" id="SM00487">
    <property type="entry name" value="DEXDc"/>
    <property type="match status" value="1"/>
</dbReference>
<dbReference type="Pfam" id="PF02170">
    <property type="entry name" value="PAZ"/>
    <property type="match status" value="1"/>
</dbReference>
<dbReference type="Pfam" id="PF00271">
    <property type="entry name" value="Helicase_C"/>
    <property type="match status" value="1"/>
</dbReference>
<feature type="domain" description="Helicase C-terminal" evidence="21">
    <location>
        <begin position="317"/>
        <end position="493"/>
    </location>
</feature>
<evidence type="ECO:0000256" key="10">
    <source>
        <dbReference type="ARBA" id="ARBA00022801"/>
    </source>
</evidence>
<dbReference type="GO" id="GO:0004525">
    <property type="term" value="F:ribonuclease III activity"/>
    <property type="evidence" value="ECO:0007669"/>
    <property type="project" value="UniProtKB-EC"/>
</dbReference>
<dbReference type="SUPFAM" id="SSF52540">
    <property type="entry name" value="P-loop containing nucleoside triphosphate hydrolases"/>
    <property type="match status" value="1"/>
</dbReference>
<dbReference type="EMBL" id="JANEYF010000490">
    <property type="protein sequence ID" value="KAJ8969648.1"/>
    <property type="molecule type" value="Genomic_DNA"/>
</dbReference>
<feature type="domain" description="RNase III" evidence="18">
    <location>
        <begin position="1048"/>
        <end position="1249"/>
    </location>
</feature>
<evidence type="ECO:0000259" key="21">
    <source>
        <dbReference type="PROSITE" id="PS51194"/>
    </source>
</evidence>
<dbReference type="PROSITE" id="PS51192">
    <property type="entry name" value="HELICASE_ATP_BIND_1"/>
    <property type="match status" value="1"/>
</dbReference>
<dbReference type="EC" id="3.1.26.3" evidence="4"/>
<dbReference type="Gene3D" id="1.10.1520.10">
    <property type="entry name" value="Ribonuclease III domain"/>
    <property type="match status" value="2"/>
</dbReference>
<dbReference type="Gene3D" id="3.30.160.380">
    <property type="entry name" value="Dicer dimerisation domain"/>
    <property type="match status" value="1"/>
</dbReference>
<dbReference type="Pfam" id="PF00636">
    <property type="entry name" value="Ribonuclease_3"/>
    <property type="match status" value="2"/>
</dbReference>
<dbReference type="GO" id="GO:0005634">
    <property type="term" value="C:nucleus"/>
    <property type="evidence" value="ECO:0007669"/>
    <property type="project" value="TreeGrafter"/>
</dbReference>
<evidence type="ECO:0000256" key="12">
    <source>
        <dbReference type="ARBA" id="ARBA00022840"/>
    </source>
</evidence>
<evidence type="ECO:0000256" key="15">
    <source>
        <dbReference type="ARBA" id="ARBA00023211"/>
    </source>
</evidence>
<dbReference type="FunFam" id="1.10.1520.10:FF:000005">
    <property type="entry name" value="Putative endoribonuclease dicer"/>
    <property type="match status" value="1"/>
</dbReference>
<sequence length="1509" mass="173648">MSDDFTPRNYQVELMKIGLEKNTIIFLPTGSGKTFIALMILKHMSGSLLRAYTDGGKISVILVNTIALVEQHAKYILDHTSLNVGRYTDVNKVNLLIFDECHRGVNDHSMRQLMKTFENVTDPPRVLGLTATLLNGNCKPHKVMQEVTSLETTYHSKVATVDGLAAVVGYSTNPVENFVICRKHNPSLIETMAINILSKVMDIIKNIKIESAQLNLKGLKPLEPEIGYKKLANLIDDLAIHIESMGTYGGVKATLAHMIQCERLRRHCEDLCFHNLLSYVITNLSFVKELLKKAMKNVDEKDQIYQFSSDKVLQLLKIFQKYKNISKEELCCIIFTKRRFTAKIIFHILDSLRKIDPDYSHLKPDFMVGYNNNPYNDTRENLFRHKKNKEILQSFCNKETNVLVASNVLEEGVDIPKCTLVIKFDKPEDYRSYIQSKGRARHKDSIYYIIVDEPDAITFHEKYQEFQLVEQILNNYLIGKNMERPEPTQEEIERMYNEDELPPYYVNGPGSAQVNMRSAIPLLCQYCTSLPSDVYTVYTPEWYIKDKEVGLETLHCVVILLPTICPIRDMIEGEYMKTAKSAKRAAALKACILLHQKGELDDHLLPRERKVPEENLSKYIQGQILPNTLNFLHIIQLEPQFSRQSEDIHNSTIYDMYTSPLCFGIITPSSIPVLCDFPIYVSLGTINVSLKVNQKQIIFQEEDIKAMKEFHFLIFNDVLKVLQSFLIFDNSNQAEMLLVVPLNKLTLEVDFTIIKSQKHVNDVLELSSEEKSNLEVTQDTFLNKIVSPWYRRDSATYIVTEVCLCKNALTSFPNEDYSTFQQYFQEKHGIRILNTEQPLLLVKGLTKRLNYIKPKGKEAKRKRDKLYEEMSEYLIPELVVKQDFPASLWIQASFLPTILSRVSYMLQLEQLRCQLSKETGLGQELVSEQKPLELDEYLLDYEPHIEEEPANIIVPMSSVDDSDLSLPSTLLHYNKDYAAKMLEVEYPWKDLDEPKDIERDINVNLMDIDHYENFISKKVNHQDVLMRNESPTKTNKSRLALTYHKDFIEKSLKLLDAPFTNAGPELCEIYKALTTAKANDIVNLERLETLGDSFLKLIASVYIALRFPNYDEGRATTLKGRMVSNKNLYYLAKRKNLSGILKFSTLSPREEWLPPAFTVPEQMLMRIKLKQVSINALFNLEVSRNEQITGNLSQGTINKITEEECPPDEQEEESSFHSMAPFLKCQYIGDKHVADVVESLLGAFFQSCGFKGGIKFIEWIGIIPQSENIEGLLEQPAPDPVLDKNTSISKINFHLPYWQEIENTLGYHFKNRAYLLQALTHSSYTPNRITLSYEKLEFLGDAVLDFLITCYIYESCGNLNPGQLTDLRSALVNNNTFASLLVRCGFHKFLLMMNSLLQRHIDKFVEYLKSKNYEIDDEVLILLEEDELNLAEYVLGDVFEALAGAVYLDSGKDLNTVWKVFYKIMYKEIDLFSRNVPKNVIRKLFEFPGTHPEFGLMKLLINQIISIRY</sequence>
<dbReference type="InterPro" id="IPR048513">
    <property type="entry name" value="Dicer_PBD"/>
</dbReference>
<evidence type="ECO:0000256" key="13">
    <source>
        <dbReference type="ARBA" id="ARBA00022842"/>
    </source>
</evidence>
<dbReference type="SMART" id="SM00949">
    <property type="entry name" value="PAZ"/>
    <property type="match status" value="1"/>
</dbReference>
<evidence type="ECO:0000256" key="11">
    <source>
        <dbReference type="ARBA" id="ARBA00022806"/>
    </source>
</evidence>
<keyword evidence="10" id="KW-0378">Hydrolase</keyword>
<dbReference type="InterPro" id="IPR003100">
    <property type="entry name" value="PAZ_dom"/>
</dbReference>
<dbReference type="Pfam" id="PF03368">
    <property type="entry name" value="Dicer_dimer"/>
    <property type="match status" value="1"/>
</dbReference>
<evidence type="ECO:0000256" key="17">
    <source>
        <dbReference type="PROSITE-ProRule" id="PRU00657"/>
    </source>
</evidence>
<keyword evidence="14" id="KW-0943">RNA-mediated gene silencing</keyword>
<reference evidence="23" key="1">
    <citation type="journal article" date="2023" name="Insect Mol. Biol.">
        <title>Genome sequencing provides insights into the evolution of gene families encoding plant cell wall-degrading enzymes in longhorned beetles.</title>
        <authorList>
            <person name="Shin N.R."/>
            <person name="Okamura Y."/>
            <person name="Kirsch R."/>
            <person name="Pauchet Y."/>
        </authorList>
    </citation>
    <scope>NUCLEOTIDE SEQUENCE</scope>
    <source>
        <strain evidence="23">RBIC_L_NR</strain>
    </source>
</reference>